<dbReference type="eggNOG" id="COG2374">
    <property type="taxonomic scope" value="Bacteria"/>
</dbReference>
<dbReference type="Pfam" id="PF19580">
    <property type="entry name" value="Exo_endo_phos_3"/>
    <property type="match status" value="1"/>
</dbReference>
<proteinExistence type="predicted"/>
<dbReference type="EMBL" id="JQJC01000020">
    <property type="protein sequence ID" value="KGN94220.1"/>
    <property type="molecule type" value="Genomic_DNA"/>
</dbReference>
<dbReference type="SUPFAM" id="SSF56219">
    <property type="entry name" value="DNase I-like"/>
    <property type="match status" value="1"/>
</dbReference>
<dbReference type="STRING" id="393921.HQ45_04265"/>
<evidence type="ECO:0000259" key="1">
    <source>
        <dbReference type="Pfam" id="PF19580"/>
    </source>
</evidence>
<protein>
    <submittedName>
        <fullName evidence="3">Uncharacterized protein conserved in bacteria</fullName>
    </submittedName>
</protein>
<dbReference type="InterPro" id="IPR005135">
    <property type="entry name" value="Endo/exonuclease/phosphatase"/>
</dbReference>
<dbReference type="RefSeq" id="WP_023939808.1">
    <property type="nucleotide sequence ID" value="NZ_JQJB01000006.1"/>
</dbReference>
<keyword evidence="5" id="KW-1185">Reference proteome</keyword>
<dbReference type="EMBL" id="LS483447">
    <property type="protein sequence ID" value="SQH72244.1"/>
    <property type="molecule type" value="Genomic_DNA"/>
</dbReference>
<dbReference type="PANTHER" id="PTHR42834:SF1">
    <property type="entry name" value="ENDONUCLEASE_EXONUCLEASE_PHOSPHATASE FAMILY PROTEIN (AFU_ORTHOLOGUE AFUA_3G09210)"/>
    <property type="match status" value="1"/>
</dbReference>
<evidence type="ECO:0000313" key="3">
    <source>
        <dbReference type="EMBL" id="SQH72244.1"/>
    </source>
</evidence>
<reference evidence="3 5" key="2">
    <citation type="submission" date="2018-06" db="EMBL/GenBank/DDBJ databases">
        <authorList>
            <consortium name="Pathogen Informatics"/>
            <person name="Doyle S."/>
        </authorList>
    </citation>
    <scope>NUCLEOTIDE SEQUENCE [LARGE SCALE GENOMIC DNA]</scope>
    <source>
        <strain evidence="3 5">NCTC12858</strain>
    </source>
</reference>
<dbReference type="Proteomes" id="UP000030136">
    <property type="component" value="Unassembled WGS sequence"/>
</dbReference>
<evidence type="ECO:0000313" key="2">
    <source>
        <dbReference type="EMBL" id="KGN94220.1"/>
    </source>
</evidence>
<dbReference type="AlphaFoldDB" id="A0A0A2FJ10"/>
<reference evidence="2 4" key="1">
    <citation type="submission" date="2014-08" db="EMBL/GenBank/DDBJ databases">
        <title>Porphyromonas crevioricanis strain:COT-253_OH1447 Genome sequencing.</title>
        <authorList>
            <person name="Wallis C."/>
            <person name="Deusch O."/>
            <person name="O'Flynn C."/>
            <person name="Davis I."/>
            <person name="Jospin G."/>
            <person name="Darling A.E."/>
            <person name="Coil D.A."/>
            <person name="Alexiev A."/>
            <person name="Horsfall A."/>
            <person name="Kirkwood N."/>
            <person name="Harris S."/>
            <person name="Eisen J.A."/>
        </authorList>
    </citation>
    <scope>NUCLEOTIDE SEQUENCE [LARGE SCALE GENOMIC DNA]</scope>
    <source>
        <strain evidence="4">COT-253 OH1447</strain>
        <strain evidence="2">COT-253_OH1447</strain>
    </source>
</reference>
<dbReference type="InterPro" id="IPR036691">
    <property type="entry name" value="Endo/exonu/phosph_ase_sf"/>
</dbReference>
<dbReference type="GO" id="GO:0003824">
    <property type="term" value="F:catalytic activity"/>
    <property type="evidence" value="ECO:0007669"/>
    <property type="project" value="InterPro"/>
</dbReference>
<evidence type="ECO:0000313" key="4">
    <source>
        <dbReference type="Proteomes" id="UP000030136"/>
    </source>
</evidence>
<dbReference type="Proteomes" id="UP000249300">
    <property type="component" value="Chromosome 1"/>
</dbReference>
<evidence type="ECO:0000313" key="5">
    <source>
        <dbReference type="Proteomes" id="UP000249300"/>
    </source>
</evidence>
<name>A0A0A2FJ10_9PORP</name>
<dbReference type="OrthoDB" id="9802724at2"/>
<feature type="domain" description="Endonuclease/exonuclease/phosphatase" evidence="1">
    <location>
        <begin position="40"/>
        <end position="357"/>
    </location>
</feature>
<dbReference type="PANTHER" id="PTHR42834">
    <property type="entry name" value="ENDONUCLEASE/EXONUCLEASE/PHOSPHATASE FAMILY PROTEIN (AFU_ORTHOLOGUE AFUA_3G09210)"/>
    <property type="match status" value="1"/>
</dbReference>
<dbReference type="KEGG" id="pcre:NCTC12858_00050"/>
<dbReference type="Gene3D" id="3.60.10.10">
    <property type="entry name" value="Endonuclease/exonuclease/phosphatase"/>
    <property type="match status" value="1"/>
</dbReference>
<accession>A0A0A2FJ10</accession>
<organism evidence="2 4">
    <name type="scientific">Porphyromonas crevioricanis</name>
    <dbReference type="NCBI Taxonomy" id="393921"/>
    <lineage>
        <taxon>Bacteria</taxon>
        <taxon>Pseudomonadati</taxon>
        <taxon>Bacteroidota</taxon>
        <taxon>Bacteroidia</taxon>
        <taxon>Bacteroidales</taxon>
        <taxon>Porphyromonadaceae</taxon>
        <taxon>Porphyromonas</taxon>
    </lineage>
</organism>
<sequence>MSKRNRSLLLLLPLILGVSYVFAVHGEAPLRSYKRIRLMQWNVENLFDCQHDPEKNDYDYLPDGRLQWTRERLFRKLDRITEVISHVGESDWPTLVGLCEVENDSVMEMLVSRPPLAEQGYRYVISHSPDKRGIDVALLYRPDCFALQYKNEIEVCLPEEPQFSTRNILYAKGLLPSWRSLHILLCHFPSRRGGVMATSKYRRAAATQLLAAIDSIRQKEPRPLIVVMGDFNSEPSELNSTDMLGCRNVQEYLSSTDTISHSFALINASTLSPQPKDPPGSYLYRSVWSKIDQILYSSFALQDTALRILPQSFRVVAAPIAVEPRSFGSVQIRPRRTYRGSYYHGGVSDHFPVMVEAEMLIPKGGK</sequence>
<gene>
    <name evidence="2" type="ORF">HQ38_06750</name>
    <name evidence="3" type="ORF">NCTC12858_00050</name>
</gene>